<organism evidence="3 4">
    <name type="scientific">Enterovirga rhinocerotis</name>
    <dbReference type="NCBI Taxonomy" id="1339210"/>
    <lineage>
        <taxon>Bacteria</taxon>
        <taxon>Pseudomonadati</taxon>
        <taxon>Pseudomonadota</taxon>
        <taxon>Alphaproteobacteria</taxon>
        <taxon>Hyphomicrobiales</taxon>
        <taxon>Methylobacteriaceae</taxon>
        <taxon>Enterovirga</taxon>
    </lineage>
</organism>
<feature type="region of interest" description="Disordered" evidence="1">
    <location>
        <begin position="517"/>
        <end position="547"/>
    </location>
</feature>
<sequence length="547" mass="58895">MTPITTSEPAKPAPPALLATWPGRIFVAAILVALGDWLFYRQHDGVTAMLFALALGAALLAVNDIRVPPRRLAASVALLFLACLPGLEHSGALSLGFAYLGLALVALLVTRQEGGSPAEAVFGGLRLLLSGPWRLIRDATAFVSQPAESRPGGAVLNPRVLAGWIVPVGLLAVFALLFADANPFIETWLRAFDPVRLLNGLSPNRVAAWGLLLLLVWPFLEIRLPASTGWHALSWSELQAGAAVSPAPLMDVLLGRDAIARSLVLFNLLFAVQTAMDATFLWGGVALPEGMTYASYAHRGAYPLVATALLAAGFVLAAMRPGGPAEEAPWLRALVYLFVAQNVGLVLSSILRLDLYVSVYSLTYWRVAAFIWMGLVLIGLVLIALRIRLRRSNSWLVGANLIAATAVLYACSFVNVANLVASYNVAHQPEETRRLDLFYLVRLGPQAIPAIDRALPTVSETDRMFPDDRGVGSRREWLLRARQGLAEEHRRAMADWRRWSLRGAQLSRYLDAHPQAPTVAPAGMPAPAPAGEAAPVPPQVESGEGAR</sequence>
<dbReference type="Pfam" id="PF13687">
    <property type="entry name" value="DUF4153"/>
    <property type="match status" value="1"/>
</dbReference>
<dbReference type="EMBL" id="SNZR01000013">
    <property type="protein sequence ID" value="TDR89833.1"/>
    <property type="molecule type" value="Genomic_DNA"/>
</dbReference>
<keyword evidence="2" id="KW-0472">Membrane</keyword>
<dbReference type="OrthoDB" id="7280060at2"/>
<keyword evidence="2" id="KW-1133">Transmembrane helix</keyword>
<feature type="transmembrane region" description="Helical" evidence="2">
    <location>
        <begin position="46"/>
        <end position="65"/>
    </location>
</feature>
<keyword evidence="2" id="KW-0812">Transmembrane</keyword>
<dbReference type="Proteomes" id="UP000295122">
    <property type="component" value="Unassembled WGS sequence"/>
</dbReference>
<evidence type="ECO:0000256" key="2">
    <source>
        <dbReference type="SAM" id="Phobius"/>
    </source>
</evidence>
<feature type="transmembrane region" description="Helical" evidence="2">
    <location>
        <begin position="160"/>
        <end position="179"/>
    </location>
</feature>
<dbReference type="RefSeq" id="WP_133770752.1">
    <property type="nucleotide sequence ID" value="NZ_SNZR01000013.1"/>
</dbReference>
<name>A0A4R7BWG7_9HYPH</name>
<proteinExistence type="predicted"/>
<protein>
    <submittedName>
        <fullName evidence="3">Uncharacterized protein DUF4173</fullName>
    </submittedName>
</protein>
<feature type="compositionally biased region" description="Low complexity" evidence="1">
    <location>
        <begin position="517"/>
        <end position="534"/>
    </location>
</feature>
<feature type="transmembrane region" description="Helical" evidence="2">
    <location>
        <begin position="363"/>
        <end position="385"/>
    </location>
</feature>
<evidence type="ECO:0000313" key="3">
    <source>
        <dbReference type="EMBL" id="TDR89833.1"/>
    </source>
</evidence>
<feature type="transmembrane region" description="Helical" evidence="2">
    <location>
        <begin position="300"/>
        <end position="318"/>
    </location>
</feature>
<reference evidence="3 4" key="1">
    <citation type="submission" date="2019-03" db="EMBL/GenBank/DDBJ databases">
        <title>Genomic Encyclopedia of Type Strains, Phase IV (KMG-IV): sequencing the most valuable type-strain genomes for metagenomic binning, comparative biology and taxonomic classification.</title>
        <authorList>
            <person name="Goeker M."/>
        </authorList>
    </citation>
    <scope>NUCLEOTIDE SEQUENCE [LARGE SCALE GENOMIC DNA]</scope>
    <source>
        <strain evidence="3 4">DSM 25903</strain>
    </source>
</reference>
<gene>
    <name evidence="3" type="ORF">EV668_2669</name>
</gene>
<feature type="transmembrane region" description="Helical" evidence="2">
    <location>
        <begin position="397"/>
        <end position="421"/>
    </location>
</feature>
<evidence type="ECO:0000256" key="1">
    <source>
        <dbReference type="SAM" id="MobiDB-lite"/>
    </source>
</evidence>
<evidence type="ECO:0000313" key="4">
    <source>
        <dbReference type="Proteomes" id="UP000295122"/>
    </source>
</evidence>
<keyword evidence="4" id="KW-1185">Reference proteome</keyword>
<feature type="transmembrane region" description="Helical" evidence="2">
    <location>
        <begin position="330"/>
        <end position="351"/>
    </location>
</feature>
<dbReference type="InterPro" id="IPR025291">
    <property type="entry name" value="DUF4153"/>
</dbReference>
<feature type="transmembrane region" description="Helical" evidence="2">
    <location>
        <begin position="21"/>
        <end position="40"/>
    </location>
</feature>
<feature type="transmembrane region" description="Helical" evidence="2">
    <location>
        <begin position="263"/>
        <end position="288"/>
    </location>
</feature>
<accession>A0A4R7BWG7</accession>
<dbReference type="AlphaFoldDB" id="A0A4R7BWG7"/>
<comment type="caution">
    <text evidence="3">The sequence shown here is derived from an EMBL/GenBank/DDBJ whole genome shotgun (WGS) entry which is preliminary data.</text>
</comment>
<feature type="transmembrane region" description="Helical" evidence="2">
    <location>
        <begin position="72"/>
        <end position="87"/>
    </location>
</feature>